<dbReference type="PANTHER" id="PTHR22754">
    <property type="entry name" value="DISCO-INTERACTING PROTEIN 2 DIP2 -RELATED"/>
    <property type="match status" value="1"/>
</dbReference>
<dbReference type="EMBL" id="JACKRN010000293">
    <property type="protein sequence ID" value="MCV7070455.1"/>
    <property type="molecule type" value="Genomic_DNA"/>
</dbReference>
<comment type="caution">
    <text evidence="2">The sequence shown here is derived from an EMBL/GenBank/DDBJ whole genome shotgun (WGS) entry which is preliminary data.</text>
</comment>
<protein>
    <submittedName>
        <fullName evidence="2">AMP-binding protein</fullName>
    </submittedName>
</protein>
<feature type="non-terminal residue" evidence="2">
    <location>
        <position position="1"/>
    </location>
</feature>
<dbReference type="SUPFAM" id="SSF56801">
    <property type="entry name" value="Acetyl-CoA synthetase-like"/>
    <property type="match status" value="1"/>
</dbReference>
<gene>
    <name evidence="2" type="ORF">H7H73_08260</name>
</gene>
<sequence>PAGVEITHRAVGTNLVQMILSIDLLDRNTHGVSWLPLYHDMGLSMIGFPAVYGGHSTLMSPTAFVRRPLRWI</sequence>
<accession>A0A9X2YBU0</accession>
<dbReference type="PANTHER" id="PTHR22754:SF32">
    <property type="entry name" value="DISCO-INTERACTING PROTEIN 2"/>
    <property type="match status" value="1"/>
</dbReference>
<evidence type="ECO:0000313" key="3">
    <source>
        <dbReference type="Proteomes" id="UP001140272"/>
    </source>
</evidence>
<reference evidence="2" key="2">
    <citation type="journal article" date="2022" name="BMC Genomics">
        <title>Comparative genome analysis of mycobacteria focusing on tRNA and non-coding RNA.</title>
        <authorList>
            <person name="Behra P.R.K."/>
            <person name="Pettersson B.M.F."/>
            <person name="Ramesh M."/>
            <person name="Das S."/>
            <person name="Dasgupta S."/>
            <person name="Kirsebom L.A."/>
        </authorList>
    </citation>
    <scope>NUCLEOTIDE SEQUENCE</scope>
    <source>
        <strain evidence="2">DSM 45406</strain>
    </source>
</reference>
<dbReference type="InterPro" id="IPR042099">
    <property type="entry name" value="ANL_N_sf"/>
</dbReference>
<evidence type="ECO:0000313" key="2">
    <source>
        <dbReference type="EMBL" id="MCV7070455.1"/>
    </source>
</evidence>
<dbReference type="GO" id="GO:0005886">
    <property type="term" value="C:plasma membrane"/>
    <property type="evidence" value="ECO:0007669"/>
    <property type="project" value="TreeGrafter"/>
</dbReference>
<evidence type="ECO:0000256" key="1">
    <source>
        <dbReference type="ARBA" id="ARBA00006432"/>
    </source>
</evidence>
<dbReference type="Proteomes" id="UP001140272">
    <property type="component" value="Unassembled WGS sequence"/>
</dbReference>
<reference evidence="2" key="1">
    <citation type="submission" date="2020-07" db="EMBL/GenBank/DDBJ databases">
        <authorList>
            <person name="Pettersson B.M.F."/>
            <person name="Behra P.R.K."/>
            <person name="Ramesh M."/>
            <person name="Das S."/>
            <person name="Dasgupta S."/>
            <person name="Kirsebom L.A."/>
        </authorList>
    </citation>
    <scope>NUCLEOTIDE SEQUENCE</scope>
    <source>
        <strain evidence="2">DSM 45406</strain>
    </source>
</reference>
<proteinExistence type="inferred from homology"/>
<name>A0A9X2YBU0_9MYCO</name>
<comment type="similarity">
    <text evidence="1">Belongs to the ATP-dependent AMP-binding enzyme family.</text>
</comment>
<feature type="non-terminal residue" evidence="2">
    <location>
        <position position="72"/>
    </location>
</feature>
<organism evidence="2 3">
    <name type="scientific">Mycolicibacterium rufum</name>
    <dbReference type="NCBI Taxonomy" id="318424"/>
    <lineage>
        <taxon>Bacteria</taxon>
        <taxon>Bacillati</taxon>
        <taxon>Actinomycetota</taxon>
        <taxon>Actinomycetes</taxon>
        <taxon>Mycobacteriales</taxon>
        <taxon>Mycobacteriaceae</taxon>
        <taxon>Mycolicibacterium</taxon>
    </lineage>
</organism>
<dbReference type="AlphaFoldDB" id="A0A9X2YBU0"/>
<dbReference type="GO" id="GO:0006633">
    <property type="term" value="P:fatty acid biosynthetic process"/>
    <property type="evidence" value="ECO:0007669"/>
    <property type="project" value="TreeGrafter"/>
</dbReference>
<dbReference type="Gene3D" id="3.40.50.12780">
    <property type="entry name" value="N-terminal domain of ligase-like"/>
    <property type="match status" value="1"/>
</dbReference>
<dbReference type="GO" id="GO:0070566">
    <property type="term" value="F:adenylyltransferase activity"/>
    <property type="evidence" value="ECO:0007669"/>
    <property type="project" value="TreeGrafter"/>
</dbReference>